<keyword evidence="3" id="KW-1185">Reference proteome</keyword>
<dbReference type="OrthoDB" id="2506647at2759"/>
<reference evidence="2 3" key="1">
    <citation type="journal article" date="2019" name="Sci. Rep.">
        <title>Orb-weaving spider Araneus ventricosus genome elucidates the spidroin gene catalogue.</title>
        <authorList>
            <person name="Kono N."/>
            <person name="Nakamura H."/>
            <person name="Ohtoshi R."/>
            <person name="Moran D.A.P."/>
            <person name="Shinohara A."/>
            <person name="Yoshida Y."/>
            <person name="Fujiwara M."/>
            <person name="Mori M."/>
            <person name="Tomita M."/>
            <person name="Arakawa K."/>
        </authorList>
    </citation>
    <scope>NUCLEOTIDE SEQUENCE [LARGE SCALE GENOMIC DNA]</scope>
</reference>
<keyword evidence="1" id="KW-0732">Signal</keyword>
<evidence type="ECO:0000256" key="1">
    <source>
        <dbReference type="SAM" id="SignalP"/>
    </source>
</evidence>
<comment type="caution">
    <text evidence="2">The sequence shown here is derived from an EMBL/GenBank/DDBJ whole genome shotgun (WGS) entry which is preliminary data.</text>
</comment>
<sequence length="100" mass="11385">MREFQIFLFSVICIIGCRCQCDLSNFRTSDIVPNVIPNTPEKSLQVTFFNQSFECGTNTGYGKSLKAPTVQYDADNETSYALIMIDTENFYGVFETRKLV</sequence>
<gene>
    <name evidence="2" type="ORF">AVEN_34073_1</name>
</gene>
<dbReference type="Gene3D" id="3.90.280.10">
    <property type="entry name" value="PEBP-like"/>
    <property type="match status" value="1"/>
</dbReference>
<dbReference type="InterPro" id="IPR036610">
    <property type="entry name" value="PEBP-like_sf"/>
</dbReference>
<dbReference type="Proteomes" id="UP000499080">
    <property type="component" value="Unassembled WGS sequence"/>
</dbReference>
<dbReference type="EMBL" id="BGPR01003583">
    <property type="protein sequence ID" value="GBM89917.1"/>
    <property type="molecule type" value="Genomic_DNA"/>
</dbReference>
<evidence type="ECO:0000313" key="2">
    <source>
        <dbReference type="EMBL" id="GBM89917.1"/>
    </source>
</evidence>
<feature type="chain" id="PRO_5021288303" evidence="1">
    <location>
        <begin position="20"/>
        <end position="100"/>
    </location>
</feature>
<dbReference type="AlphaFoldDB" id="A0A4Y2JIZ8"/>
<name>A0A4Y2JIZ8_ARAVE</name>
<proteinExistence type="predicted"/>
<evidence type="ECO:0000313" key="3">
    <source>
        <dbReference type="Proteomes" id="UP000499080"/>
    </source>
</evidence>
<accession>A0A4Y2JIZ8</accession>
<dbReference type="SUPFAM" id="SSF49777">
    <property type="entry name" value="PEBP-like"/>
    <property type="match status" value="1"/>
</dbReference>
<organism evidence="2 3">
    <name type="scientific">Araneus ventricosus</name>
    <name type="common">Orbweaver spider</name>
    <name type="synonym">Epeira ventricosa</name>
    <dbReference type="NCBI Taxonomy" id="182803"/>
    <lineage>
        <taxon>Eukaryota</taxon>
        <taxon>Metazoa</taxon>
        <taxon>Ecdysozoa</taxon>
        <taxon>Arthropoda</taxon>
        <taxon>Chelicerata</taxon>
        <taxon>Arachnida</taxon>
        <taxon>Araneae</taxon>
        <taxon>Araneomorphae</taxon>
        <taxon>Entelegynae</taxon>
        <taxon>Araneoidea</taxon>
        <taxon>Araneidae</taxon>
        <taxon>Araneus</taxon>
    </lineage>
</organism>
<feature type="signal peptide" evidence="1">
    <location>
        <begin position="1"/>
        <end position="19"/>
    </location>
</feature>
<protein>
    <submittedName>
        <fullName evidence="2">Uncharacterized protein</fullName>
    </submittedName>
</protein>